<dbReference type="Pfam" id="PF01381">
    <property type="entry name" value="HTH_3"/>
    <property type="match status" value="1"/>
</dbReference>
<dbReference type="CDD" id="cd00093">
    <property type="entry name" value="HTH_XRE"/>
    <property type="match status" value="1"/>
</dbReference>
<comment type="caution">
    <text evidence="2">The sequence shown here is derived from an EMBL/GenBank/DDBJ whole genome shotgun (WGS) entry which is preliminary data.</text>
</comment>
<dbReference type="EMBL" id="LNTU01000037">
    <property type="protein sequence ID" value="KXF75816.1"/>
    <property type="molecule type" value="Genomic_DNA"/>
</dbReference>
<dbReference type="STRING" id="1494590.ATN84_17810"/>
<organism evidence="2 3">
    <name type="scientific">Paramesorhizobium deserti</name>
    <dbReference type="NCBI Taxonomy" id="1494590"/>
    <lineage>
        <taxon>Bacteria</taxon>
        <taxon>Pseudomonadati</taxon>
        <taxon>Pseudomonadota</taxon>
        <taxon>Alphaproteobacteria</taxon>
        <taxon>Hyphomicrobiales</taxon>
        <taxon>Phyllobacteriaceae</taxon>
        <taxon>Paramesorhizobium</taxon>
    </lineage>
</organism>
<gene>
    <name evidence="2" type="ORF">ATN84_17810</name>
</gene>
<dbReference type="Proteomes" id="UP000070107">
    <property type="component" value="Unassembled WGS sequence"/>
</dbReference>
<dbReference type="InterPro" id="IPR001387">
    <property type="entry name" value="Cro/C1-type_HTH"/>
</dbReference>
<proteinExistence type="predicted"/>
<dbReference type="SUPFAM" id="SSF47413">
    <property type="entry name" value="lambda repressor-like DNA-binding domains"/>
    <property type="match status" value="1"/>
</dbReference>
<evidence type="ECO:0000313" key="3">
    <source>
        <dbReference type="Proteomes" id="UP000070107"/>
    </source>
</evidence>
<dbReference type="OrthoDB" id="9797172at2"/>
<evidence type="ECO:0000259" key="1">
    <source>
        <dbReference type="PROSITE" id="PS50943"/>
    </source>
</evidence>
<dbReference type="PROSITE" id="PS50943">
    <property type="entry name" value="HTH_CROC1"/>
    <property type="match status" value="1"/>
</dbReference>
<protein>
    <recommendedName>
        <fullName evidence="1">HTH cro/C1-type domain-containing protein</fullName>
    </recommendedName>
</protein>
<dbReference type="Gene3D" id="1.10.260.40">
    <property type="entry name" value="lambda repressor-like DNA-binding domains"/>
    <property type="match status" value="1"/>
</dbReference>
<dbReference type="RefSeq" id="WP_068884084.1">
    <property type="nucleotide sequence ID" value="NZ_LNTU01000037.1"/>
</dbReference>
<accession>A0A135HRJ1</accession>
<reference evidence="2 3" key="1">
    <citation type="submission" date="2015-11" db="EMBL/GenBank/DDBJ databases">
        <title>Draft genome sequence of Paramesorhizobium deserti A-3-E, a strain highly resistant to diverse beta-lactam antibiotics.</title>
        <authorList>
            <person name="Lv R."/>
            <person name="Yang X."/>
            <person name="Fang N."/>
            <person name="Guo J."/>
            <person name="Luo X."/>
            <person name="Peng F."/>
            <person name="Yang R."/>
            <person name="Cui Y."/>
            <person name="Fang C."/>
            <person name="Song Y."/>
        </authorList>
    </citation>
    <scope>NUCLEOTIDE SEQUENCE [LARGE SCALE GENOMIC DNA]</scope>
    <source>
        <strain evidence="2 3">A-3-E</strain>
    </source>
</reference>
<sequence length="154" mass="16901">MSAKKANPVDVQVGSRIRIRRLMVSMSQMQLASHLGITFQQVQKYERGVNRVGASRLMAISDALGVQPSFFFEKDDSSLLSGANGDRPSTGQDTLKGLLTTDGISLNKAFVRIRNPALRRHILGLVKAIAEREEADVPAGTMIHSDKDPLLSWQ</sequence>
<dbReference type="AlphaFoldDB" id="A0A135HRJ1"/>
<name>A0A135HRJ1_9HYPH</name>
<evidence type="ECO:0000313" key="2">
    <source>
        <dbReference type="EMBL" id="KXF75816.1"/>
    </source>
</evidence>
<keyword evidence="3" id="KW-1185">Reference proteome</keyword>
<dbReference type="GO" id="GO:0003677">
    <property type="term" value="F:DNA binding"/>
    <property type="evidence" value="ECO:0007669"/>
    <property type="project" value="InterPro"/>
</dbReference>
<feature type="domain" description="HTH cro/C1-type" evidence="1">
    <location>
        <begin position="17"/>
        <end position="71"/>
    </location>
</feature>
<dbReference type="SMART" id="SM00530">
    <property type="entry name" value="HTH_XRE"/>
    <property type="match status" value="1"/>
</dbReference>
<dbReference type="InterPro" id="IPR010982">
    <property type="entry name" value="Lambda_DNA-bd_dom_sf"/>
</dbReference>